<organism evidence="11 12">
    <name type="scientific">Thermogemmata fonticola</name>
    <dbReference type="NCBI Taxonomy" id="2755323"/>
    <lineage>
        <taxon>Bacteria</taxon>
        <taxon>Pseudomonadati</taxon>
        <taxon>Planctomycetota</taxon>
        <taxon>Planctomycetia</taxon>
        <taxon>Gemmatales</taxon>
        <taxon>Gemmataceae</taxon>
        <taxon>Thermogemmata</taxon>
    </lineage>
</organism>
<evidence type="ECO:0000256" key="5">
    <source>
        <dbReference type="ARBA" id="ARBA00023125"/>
    </source>
</evidence>
<feature type="domain" description="Ribbon-helix-helix protein CopG" evidence="9">
    <location>
        <begin position="6"/>
        <end position="46"/>
    </location>
</feature>
<dbReference type="AlphaFoldDB" id="A0A7V9ACJ6"/>
<dbReference type="Pfam" id="PF01402">
    <property type="entry name" value="RHH_1"/>
    <property type="match status" value="1"/>
</dbReference>
<dbReference type="SUPFAM" id="SSF47598">
    <property type="entry name" value="Ribbon-helix-helix"/>
    <property type="match status" value="1"/>
</dbReference>
<dbReference type="NCBIfam" id="NF002815">
    <property type="entry name" value="PRK02967.1"/>
    <property type="match status" value="1"/>
</dbReference>
<dbReference type="InterPro" id="IPR010985">
    <property type="entry name" value="Ribbon_hlx_hlx"/>
</dbReference>
<evidence type="ECO:0000256" key="1">
    <source>
        <dbReference type="ARBA" id="ARBA00008478"/>
    </source>
</evidence>
<dbReference type="InterPro" id="IPR050192">
    <property type="entry name" value="CopG/NikR_regulator"/>
</dbReference>
<reference evidence="11 12" key="1">
    <citation type="submission" date="2020-07" db="EMBL/GenBank/DDBJ databases">
        <title>Thermogemmata thermophila gen. nov., sp. nov., a novel moderate thermophilic planctomycete from a Kamchatka hot spring.</title>
        <authorList>
            <person name="Elcheninov A.G."/>
            <person name="Podosokorskaya O.A."/>
            <person name="Kovaleva O.L."/>
            <person name="Novikov A."/>
            <person name="Bonch-Osmolovskaya E.A."/>
            <person name="Toshchakov S.V."/>
            <person name="Kublanov I.V."/>
        </authorList>
    </citation>
    <scope>NUCLEOTIDE SEQUENCE [LARGE SCALE GENOMIC DNA]</scope>
    <source>
        <strain evidence="11 12">2918</strain>
    </source>
</reference>
<feature type="compositionally biased region" description="Basic and acidic residues" evidence="8">
    <location>
        <begin position="181"/>
        <end position="190"/>
    </location>
</feature>
<evidence type="ECO:0000259" key="9">
    <source>
        <dbReference type="Pfam" id="PF01402"/>
    </source>
</evidence>
<dbReference type="Pfam" id="PF08753">
    <property type="entry name" value="NikR_C"/>
    <property type="match status" value="1"/>
</dbReference>
<feature type="compositionally biased region" description="Basic residues" evidence="8">
    <location>
        <begin position="160"/>
        <end position="170"/>
    </location>
</feature>
<feature type="binding site" evidence="7">
    <location>
        <position position="79"/>
    </location>
    <ligand>
        <name>Ni(2+)</name>
        <dbReference type="ChEBI" id="CHEBI:49786"/>
    </ligand>
</feature>
<comment type="function">
    <text evidence="7">Transcriptional regulator.</text>
</comment>
<dbReference type="Gene3D" id="1.10.1220.10">
    <property type="entry name" value="Met repressor-like"/>
    <property type="match status" value="1"/>
</dbReference>
<dbReference type="RefSeq" id="WP_194539223.1">
    <property type="nucleotide sequence ID" value="NZ_JACEFB010000013.1"/>
</dbReference>
<dbReference type="Gene3D" id="3.30.70.1150">
    <property type="entry name" value="ACT-like. Chain A, domain 2"/>
    <property type="match status" value="1"/>
</dbReference>
<dbReference type="PANTHER" id="PTHR34719:SF2">
    <property type="entry name" value="NICKEL-RESPONSIVE REGULATOR"/>
    <property type="match status" value="1"/>
</dbReference>
<keyword evidence="4 7" id="KW-0805">Transcription regulation</keyword>
<dbReference type="Proteomes" id="UP000542342">
    <property type="component" value="Unassembled WGS sequence"/>
</dbReference>
<comment type="similarity">
    <text evidence="1 7">Belongs to the transcriptional regulatory CopG/NikR family.</text>
</comment>
<proteinExistence type="inferred from homology"/>
<evidence type="ECO:0000256" key="6">
    <source>
        <dbReference type="ARBA" id="ARBA00023163"/>
    </source>
</evidence>
<feature type="binding site" evidence="7">
    <location>
        <position position="90"/>
    </location>
    <ligand>
        <name>Ni(2+)</name>
        <dbReference type="ChEBI" id="CHEBI:49786"/>
    </ligand>
</feature>
<dbReference type="InterPro" id="IPR022988">
    <property type="entry name" value="Ni_resp_reg_NikR"/>
</dbReference>
<evidence type="ECO:0000256" key="3">
    <source>
        <dbReference type="ARBA" id="ARBA00022723"/>
    </source>
</evidence>
<feature type="binding site" evidence="7">
    <location>
        <position position="92"/>
    </location>
    <ligand>
        <name>Ni(2+)</name>
        <dbReference type="ChEBI" id="CHEBI:49786"/>
    </ligand>
</feature>
<evidence type="ECO:0000259" key="10">
    <source>
        <dbReference type="Pfam" id="PF08753"/>
    </source>
</evidence>
<feature type="region of interest" description="Disordered" evidence="8">
    <location>
        <begin position="129"/>
        <end position="190"/>
    </location>
</feature>
<sequence>MSELARFSVSLEAELLRAFDQYVRAGAFATRSEAIRQLLLESLTRKSFAADQAPVLATLTLVYEHHRPHLVEKLLTLQHEHAEQVIATMHVHMDQDRCLEVLVLRGRGRELVRLAESLRGLKGVHRGELTLAETAQPPTEVASTASPPEQAHTHPPSPHAHAHPHPHPRSSRASTPTPRVKQSERRTSRR</sequence>
<accession>A0A7V9ACJ6</accession>
<evidence type="ECO:0000313" key="11">
    <source>
        <dbReference type="EMBL" id="MBA2227361.1"/>
    </source>
</evidence>
<dbReference type="InterPro" id="IPR002145">
    <property type="entry name" value="CopG"/>
</dbReference>
<dbReference type="SUPFAM" id="SSF55021">
    <property type="entry name" value="ACT-like"/>
    <property type="match status" value="1"/>
</dbReference>
<dbReference type="CDD" id="cd22231">
    <property type="entry name" value="RHH_NikR_HicB-like"/>
    <property type="match status" value="1"/>
</dbReference>
<dbReference type="EMBL" id="JACEFB010000013">
    <property type="protein sequence ID" value="MBA2227361.1"/>
    <property type="molecule type" value="Genomic_DNA"/>
</dbReference>
<feature type="binding site" evidence="7">
    <location>
        <position position="98"/>
    </location>
    <ligand>
        <name>Ni(2+)</name>
        <dbReference type="ChEBI" id="CHEBI:49786"/>
    </ligand>
</feature>
<dbReference type="GO" id="GO:0016151">
    <property type="term" value="F:nickel cation binding"/>
    <property type="evidence" value="ECO:0007669"/>
    <property type="project" value="UniProtKB-UniRule"/>
</dbReference>
<dbReference type="HAMAP" id="MF_00476">
    <property type="entry name" value="NikR"/>
    <property type="match status" value="1"/>
</dbReference>
<protein>
    <recommendedName>
        <fullName evidence="7">Putative nickel-responsive regulator</fullName>
    </recommendedName>
</protein>
<evidence type="ECO:0000313" key="12">
    <source>
        <dbReference type="Proteomes" id="UP000542342"/>
    </source>
</evidence>
<dbReference type="GO" id="GO:0003700">
    <property type="term" value="F:DNA-binding transcription factor activity"/>
    <property type="evidence" value="ECO:0007669"/>
    <property type="project" value="UniProtKB-UniRule"/>
</dbReference>
<dbReference type="InterPro" id="IPR013321">
    <property type="entry name" value="Arc_rbn_hlx_hlx"/>
</dbReference>
<evidence type="ECO:0000256" key="7">
    <source>
        <dbReference type="HAMAP-Rule" id="MF_00476"/>
    </source>
</evidence>
<dbReference type="NCBIfam" id="NF003381">
    <property type="entry name" value="PRK04460.1"/>
    <property type="match status" value="1"/>
</dbReference>
<evidence type="ECO:0000256" key="8">
    <source>
        <dbReference type="SAM" id="MobiDB-lite"/>
    </source>
</evidence>
<dbReference type="InterPro" id="IPR027271">
    <property type="entry name" value="Acetolactate_synth/TF_NikR_C"/>
</dbReference>
<keyword evidence="6 7" id="KW-0804">Transcription</keyword>
<dbReference type="GO" id="GO:0003677">
    <property type="term" value="F:DNA binding"/>
    <property type="evidence" value="ECO:0007669"/>
    <property type="project" value="UniProtKB-KW"/>
</dbReference>
<dbReference type="PANTHER" id="PTHR34719">
    <property type="entry name" value="NICKEL-RESPONSIVE REGULATOR"/>
    <property type="match status" value="1"/>
</dbReference>
<dbReference type="GO" id="GO:0010045">
    <property type="term" value="P:response to nickel cation"/>
    <property type="evidence" value="ECO:0007669"/>
    <property type="project" value="InterPro"/>
</dbReference>
<gene>
    <name evidence="11" type="primary">nikR</name>
    <name evidence="11" type="ORF">H0921_14465</name>
</gene>
<evidence type="ECO:0000256" key="4">
    <source>
        <dbReference type="ARBA" id="ARBA00023015"/>
    </source>
</evidence>
<comment type="cofactor">
    <cofactor evidence="7">
        <name>Ni(2+)</name>
        <dbReference type="ChEBI" id="CHEBI:49786"/>
    </cofactor>
    <text evidence="7">Binds 1 nickel ion per subunit.</text>
</comment>
<evidence type="ECO:0000256" key="2">
    <source>
        <dbReference type="ARBA" id="ARBA00022596"/>
    </source>
</evidence>
<keyword evidence="5 7" id="KW-0238">DNA-binding</keyword>
<keyword evidence="2 7" id="KW-0533">Nickel</keyword>
<dbReference type="InterPro" id="IPR014864">
    <property type="entry name" value="TF_NikR_Ni-bd_C"/>
</dbReference>
<comment type="caution">
    <text evidence="11">The sequence shown here is derived from an EMBL/GenBank/DDBJ whole genome shotgun (WGS) entry which is preliminary data.</text>
</comment>
<keyword evidence="3 7" id="KW-0479">Metal-binding</keyword>
<keyword evidence="12" id="KW-1185">Reference proteome</keyword>
<dbReference type="InterPro" id="IPR045865">
    <property type="entry name" value="ACT-like_dom_sf"/>
</dbReference>
<feature type="domain" description="Transcription factor NikR nickel binding C-terminal" evidence="10">
    <location>
        <begin position="57"/>
        <end position="131"/>
    </location>
</feature>
<name>A0A7V9ACJ6_9BACT</name>